<reference evidence="3" key="1">
    <citation type="submission" date="2021-03" db="EMBL/GenBank/DDBJ databases">
        <title>Actinotalea soli sp. nov., isolated from soil.</title>
        <authorList>
            <person name="Ping W."/>
            <person name="Zhang J."/>
        </authorList>
    </citation>
    <scope>NUCLEOTIDE SEQUENCE</scope>
    <source>
        <strain evidence="3">BY-33</strain>
    </source>
</reference>
<evidence type="ECO:0000313" key="4">
    <source>
        <dbReference type="Proteomes" id="UP000664209"/>
    </source>
</evidence>
<proteinExistence type="predicted"/>
<feature type="region of interest" description="Disordered" evidence="1">
    <location>
        <begin position="1"/>
        <end position="22"/>
    </location>
</feature>
<dbReference type="Proteomes" id="UP000664209">
    <property type="component" value="Unassembled WGS sequence"/>
</dbReference>
<protein>
    <recommendedName>
        <fullName evidence="2">ACT domain-containing protein</fullName>
    </recommendedName>
</protein>
<accession>A0A939LRH8</accession>
<sequence>MNPGPEVPAEASPSPSPSPEPEQRWVALIRGDDRPGTLTALSSVFSTRGVSFTSLATGGVDGDVGSIAVTFCATSRRARLLARTVERLSVVRSVVARPVEDPQVRAAGVVRMPDGVPFSPAPAADLEWSGDASAGRPVLVEGPFTQVTTVVERARREGAVMTAVMVLGIAGVDR</sequence>
<feature type="domain" description="ACT" evidence="2">
    <location>
        <begin position="26"/>
        <end position="99"/>
    </location>
</feature>
<dbReference type="AlphaFoldDB" id="A0A939LRH8"/>
<evidence type="ECO:0000259" key="2">
    <source>
        <dbReference type="PROSITE" id="PS51671"/>
    </source>
</evidence>
<name>A0A939LRH8_9CELL</name>
<organism evidence="3 4">
    <name type="scientific">Actinotalea soli</name>
    <dbReference type="NCBI Taxonomy" id="2819234"/>
    <lineage>
        <taxon>Bacteria</taxon>
        <taxon>Bacillati</taxon>
        <taxon>Actinomycetota</taxon>
        <taxon>Actinomycetes</taxon>
        <taxon>Micrococcales</taxon>
        <taxon>Cellulomonadaceae</taxon>
        <taxon>Actinotalea</taxon>
    </lineage>
</organism>
<feature type="compositionally biased region" description="Low complexity" evidence="1">
    <location>
        <begin position="1"/>
        <end position="13"/>
    </location>
</feature>
<dbReference type="InterPro" id="IPR045865">
    <property type="entry name" value="ACT-like_dom_sf"/>
</dbReference>
<dbReference type="CDD" id="cd02116">
    <property type="entry name" value="ACT"/>
    <property type="match status" value="1"/>
</dbReference>
<keyword evidence="4" id="KW-1185">Reference proteome</keyword>
<comment type="caution">
    <text evidence="3">The sequence shown here is derived from an EMBL/GenBank/DDBJ whole genome shotgun (WGS) entry which is preliminary data.</text>
</comment>
<gene>
    <name evidence="3" type="ORF">J4G33_05760</name>
</gene>
<dbReference type="SUPFAM" id="SSF55021">
    <property type="entry name" value="ACT-like"/>
    <property type="match status" value="1"/>
</dbReference>
<dbReference type="RefSeq" id="WP_208054972.1">
    <property type="nucleotide sequence ID" value="NZ_JAGEMK010000002.1"/>
</dbReference>
<evidence type="ECO:0000313" key="3">
    <source>
        <dbReference type="EMBL" id="MBO1751305.1"/>
    </source>
</evidence>
<dbReference type="PROSITE" id="PS51671">
    <property type="entry name" value="ACT"/>
    <property type="match status" value="1"/>
</dbReference>
<dbReference type="EMBL" id="JAGEMK010000002">
    <property type="protein sequence ID" value="MBO1751305.1"/>
    <property type="molecule type" value="Genomic_DNA"/>
</dbReference>
<dbReference type="InterPro" id="IPR002912">
    <property type="entry name" value="ACT_dom"/>
</dbReference>
<evidence type="ECO:0000256" key="1">
    <source>
        <dbReference type="SAM" id="MobiDB-lite"/>
    </source>
</evidence>